<keyword evidence="2" id="KW-0812">Transmembrane</keyword>
<proteinExistence type="predicted"/>
<evidence type="ECO:0000313" key="3">
    <source>
        <dbReference type="EMBL" id="SVA78627.1"/>
    </source>
</evidence>
<dbReference type="PRINTS" id="PR00368">
    <property type="entry name" value="FADPNR"/>
</dbReference>
<dbReference type="PRINTS" id="PR00469">
    <property type="entry name" value="PNDRDTASEII"/>
</dbReference>
<reference evidence="3" key="1">
    <citation type="submission" date="2018-05" db="EMBL/GenBank/DDBJ databases">
        <authorList>
            <person name="Lanie J.A."/>
            <person name="Ng W.-L."/>
            <person name="Kazmierczak K.M."/>
            <person name="Andrzejewski T.M."/>
            <person name="Davidsen T.M."/>
            <person name="Wayne K.J."/>
            <person name="Tettelin H."/>
            <person name="Glass J.I."/>
            <person name="Rusch D."/>
            <person name="Podicherti R."/>
            <person name="Tsui H.-C.T."/>
            <person name="Winkler M.E."/>
        </authorList>
    </citation>
    <scope>NUCLEOTIDE SEQUENCE</scope>
</reference>
<evidence type="ECO:0000256" key="1">
    <source>
        <dbReference type="ARBA" id="ARBA00023002"/>
    </source>
</evidence>
<dbReference type="PANTHER" id="PTHR42949:SF3">
    <property type="entry name" value="ANAEROBIC GLYCEROL-3-PHOSPHATE DEHYDROGENASE SUBUNIT B"/>
    <property type="match status" value="1"/>
</dbReference>
<feature type="transmembrane region" description="Helical" evidence="2">
    <location>
        <begin position="47"/>
        <end position="67"/>
    </location>
</feature>
<dbReference type="NCBIfam" id="TIGR04018">
    <property type="entry name" value="Bthiol_YpdA"/>
    <property type="match status" value="1"/>
</dbReference>
<dbReference type="InterPro" id="IPR036188">
    <property type="entry name" value="FAD/NAD-bd_sf"/>
</dbReference>
<gene>
    <name evidence="3" type="ORF">METZ01_LOCUS131481</name>
</gene>
<evidence type="ECO:0000256" key="2">
    <source>
        <dbReference type="SAM" id="Phobius"/>
    </source>
</evidence>
<organism evidence="3">
    <name type="scientific">marine metagenome</name>
    <dbReference type="NCBI Taxonomy" id="408172"/>
    <lineage>
        <taxon>unclassified sequences</taxon>
        <taxon>metagenomes</taxon>
        <taxon>ecological metagenomes</taxon>
    </lineage>
</organism>
<dbReference type="AlphaFoldDB" id="A0A381YQ59"/>
<dbReference type="GO" id="GO:0016491">
    <property type="term" value="F:oxidoreductase activity"/>
    <property type="evidence" value="ECO:0007669"/>
    <property type="project" value="UniProtKB-KW"/>
</dbReference>
<dbReference type="Gene3D" id="3.50.50.60">
    <property type="entry name" value="FAD/NAD(P)-binding domain"/>
    <property type="match status" value="2"/>
</dbReference>
<dbReference type="InterPro" id="IPR051691">
    <property type="entry name" value="Metab_Enz_Cyan_OpOx_G3PDH"/>
</dbReference>
<dbReference type="Pfam" id="PF13738">
    <property type="entry name" value="Pyr_redox_3"/>
    <property type="match status" value="1"/>
</dbReference>
<dbReference type="InterPro" id="IPR023856">
    <property type="entry name" value="Bdr"/>
</dbReference>
<protein>
    <recommendedName>
        <fullName evidence="4">FAD/NAD(P)-binding domain-containing protein</fullName>
    </recommendedName>
</protein>
<dbReference type="SUPFAM" id="SSF51905">
    <property type="entry name" value="FAD/NAD(P)-binding domain"/>
    <property type="match status" value="1"/>
</dbReference>
<dbReference type="PANTHER" id="PTHR42949">
    <property type="entry name" value="ANAEROBIC GLYCEROL-3-PHOSPHATE DEHYDROGENASE SUBUNIT B"/>
    <property type="match status" value="1"/>
</dbReference>
<accession>A0A381YQ59</accession>
<keyword evidence="2" id="KW-1133">Transmembrane helix</keyword>
<keyword evidence="1" id="KW-0560">Oxidoreductase</keyword>
<sequence length="331" mass="36588">MTKQLDVIVVGAGPCGIAVGAAAEQAGLSCMLIEKGCISNSLVSYPYYMTFFSTAVMLEVGGVPFAIPNAKPTRREALAYYRRVVEHCGVDVKQYEEMEDISGQEGSFTVCTRKITGAENTYRARAVVVATGSLHEPNHLSIPGDDLPKVRHYYHEPYPYYDQEVLVVGAGNSAVESALEMFRNGVRVTMAHFADSIDRGVKPWVVPDITNRLDRGEIPMYWKHRVTEIRPSSVLLRHEETGEEVEIKNDFVLAMTGWRANHKHLEALGVQINPETGIPDYSQETMETNVPGIYIAGVVAAGHDANKIFIENGREHGQLITTDYLSKGSVR</sequence>
<keyword evidence="2" id="KW-0472">Membrane</keyword>
<name>A0A381YQ59_9ZZZZ</name>
<dbReference type="EMBL" id="UINC01018670">
    <property type="protein sequence ID" value="SVA78627.1"/>
    <property type="molecule type" value="Genomic_DNA"/>
</dbReference>
<evidence type="ECO:0008006" key="4">
    <source>
        <dbReference type="Google" id="ProtNLM"/>
    </source>
</evidence>